<dbReference type="InterPro" id="IPR050523">
    <property type="entry name" value="AKR_Detox_Biosynth"/>
</dbReference>
<gene>
    <name evidence="3" type="ORF">Mco01_76560</name>
</gene>
<dbReference type="InterPro" id="IPR036812">
    <property type="entry name" value="NAD(P)_OxRdtase_dom_sf"/>
</dbReference>
<evidence type="ECO:0000313" key="3">
    <source>
        <dbReference type="EMBL" id="GIH44656.1"/>
    </source>
</evidence>
<dbReference type="Proteomes" id="UP000603904">
    <property type="component" value="Unassembled WGS sequence"/>
</dbReference>
<dbReference type="Gene3D" id="3.20.20.100">
    <property type="entry name" value="NADP-dependent oxidoreductase domain"/>
    <property type="match status" value="1"/>
</dbReference>
<dbReference type="RefSeq" id="WP_204061636.1">
    <property type="nucleotide sequence ID" value="NZ_BAAAGP010000023.1"/>
</dbReference>
<dbReference type="NCBIfam" id="NF007695">
    <property type="entry name" value="PRK10376.1"/>
    <property type="match status" value="1"/>
</dbReference>
<proteinExistence type="predicted"/>
<reference evidence="3 4" key="1">
    <citation type="submission" date="2021-01" db="EMBL/GenBank/DDBJ databases">
        <title>Whole genome shotgun sequence of Microbispora corallina NBRC 16416.</title>
        <authorList>
            <person name="Komaki H."/>
            <person name="Tamura T."/>
        </authorList>
    </citation>
    <scope>NUCLEOTIDE SEQUENCE [LARGE SCALE GENOMIC DNA]</scope>
    <source>
        <strain evidence="3 4">NBRC 16416</strain>
    </source>
</reference>
<dbReference type="Pfam" id="PF00248">
    <property type="entry name" value="Aldo_ket_red"/>
    <property type="match status" value="1"/>
</dbReference>
<protein>
    <submittedName>
        <fullName evidence="3">Oxidoreductase</fullName>
    </submittedName>
</protein>
<organism evidence="3 4">
    <name type="scientific">Microbispora corallina</name>
    <dbReference type="NCBI Taxonomy" id="83302"/>
    <lineage>
        <taxon>Bacteria</taxon>
        <taxon>Bacillati</taxon>
        <taxon>Actinomycetota</taxon>
        <taxon>Actinomycetes</taxon>
        <taxon>Streptosporangiales</taxon>
        <taxon>Streptosporangiaceae</taxon>
        <taxon>Microbispora</taxon>
    </lineage>
</organism>
<sequence>MTGEPWLLGGDLKVSRIGYGAMKLTGWPRGDRPGRETALAVLRRAVELGVNHIDTSNYYSRDGVAANELIREALSPYPDDLVIVTKVGSLVEGSDIALPPGERTGLTPGGLRRGVEANLSSLGLDRLDVVNLRMGDPDQTEMPLAGPLETLLALREEGLIRHIGVSNVTAAAFAEARTIAPIACVQNLYNLSRRDDDPIVDACAEAGIAYVPFFPVGGFQPITAKHLDAVAARHGATMPQVALAWLLARSPNILLIPGTGSPEHLDENVAAGALRLTVDDLAELAEDVA</sequence>
<dbReference type="CDD" id="cd19088">
    <property type="entry name" value="AKR_AKR13B1"/>
    <property type="match status" value="1"/>
</dbReference>
<feature type="domain" description="NADP-dependent oxidoreductase" evidence="2">
    <location>
        <begin position="16"/>
        <end position="285"/>
    </location>
</feature>
<evidence type="ECO:0000313" key="4">
    <source>
        <dbReference type="Proteomes" id="UP000603904"/>
    </source>
</evidence>
<accession>A0ABQ4GC43</accession>
<evidence type="ECO:0000259" key="2">
    <source>
        <dbReference type="Pfam" id="PF00248"/>
    </source>
</evidence>
<name>A0ABQ4GC43_9ACTN</name>
<dbReference type="SUPFAM" id="SSF51430">
    <property type="entry name" value="NAD(P)-linked oxidoreductase"/>
    <property type="match status" value="1"/>
</dbReference>
<dbReference type="PANTHER" id="PTHR43364:SF4">
    <property type="entry name" value="NAD(P)-LINKED OXIDOREDUCTASE SUPERFAMILY PROTEIN"/>
    <property type="match status" value="1"/>
</dbReference>
<dbReference type="EMBL" id="BOOC01000066">
    <property type="protein sequence ID" value="GIH44656.1"/>
    <property type="molecule type" value="Genomic_DNA"/>
</dbReference>
<keyword evidence="1" id="KW-0560">Oxidoreductase</keyword>
<dbReference type="PANTHER" id="PTHR43364">
    <property type="entry name" value="NADH-SPECIFIC METHYLGLYOXAL REDUCTASE-RELATED"/>
    <property type="match status" value="1"/>
</dbReference>
<dbReference type="PRINTS" id="PR00069">
    <property type="entry name" value="ALDKETRDTASE"/>
</dbReference>
<evidence type="ECO:0000256" key="1">
    <source>
        <dbReference type="ARBA" id="ARBA00023002"/>
    </source>
</evidence>
<comment type="caution">
    <text evidence="3">The sequence shown here is derived from an EMBL/GenBank/DDBJ whole genome shotgun (WGS) entry which is preliminary data.</text>
</comment>
<dbReference type="InterPro" id="IPR020471">
    <property type="entry name" value="AKR"/>
</dbReference>
<dbReference type="InterPro" id="IPR023210">
    <property type="entry name" value="NADP_OxRdtase_dom"/>
</dbReference>
<keyword evidence="4" id="KW-1185">Reference proteome</keyword>